<dbReference type="InterPro" id="IPR002305">
    <property type="entry name" value="aa-tRNA-synth_Ic"/>
</dbReference>
<keyword evidence="4 10" id="KW-0547">Nucleotide-binding</keyword>
<dbReference type="FunFam" id="1.10.240.10:FF:000006">
    <property type="entry name" value="Tyrosine--tRNA ligase"/>
    <property type="match status" value="1"/>
</dbReference>
<comment type="catalytic activity">
    <reaction evidence="9 10">
        <text>tRNA(Tyr) + L-tyrosine + ATP = L-tyrosyl-tRNA(Tyr) + AMP + diphosphate + H(+)</text>
        <dbReference type="Rhea" id="RHEA:10220"/>
        <dbReference type="Rhea" id="RHEA-COMP:9706"/>
        <dbReference type="Rhea" id="RHEA-COMP:9707"/>
        <dbReference type="ChEBI" id="CHEBI:15378"/>
        <dbReference type="ChEBI" id="CHEBI:30616"/>
        <dbReference type="ChEBI" id="CHEBI:33019"/>
        <dbReference type="ChEBI" id="CHEBI:58315"/>
        <dbReference type="ChEBI" id="CHEBI:78442"/>
        <dbReference type="ChEBI" id="CHEBI:78536"/>
        <dbReference type="ChEBI" id="CHEBI:456215"/>
        <dbReference type="EC" id="6.1.1.1"/>
    </reaction>
</comment>
<comment type="function">
    <text evidence="10">Catalyzes the attachment of tyrosine to tRNA(Tyr) in a two-step reaction: tyrosine is first activated by ATP to form Tyr-AMP and then transferred to the acceptor end of tRNA(Tyr).</text>
</comment>
<keyword evidence="6 11" id="KW-0694">RNA-binding</keyword>
<evidence type="ECO:0000256" key="7">
    <source>
        <dbReference type="ARBA" id="ARBA00022917"/>
    </source>
</evidence>
<keyword evidence="3 10" id="KW-0436">Ligase</keyword>
<name>A0A084CMN4_9GAMM</name>
<evidence type="ECO:0000256" key="9">
    <source>
        <dbReference type="ARBA" id="ARBA00048248"/>
    </source>
</evidence>
<feature type="binding site" evidence="10">
    <location>
        <position position="231"/>
    </location>
    <ligand>
        <name>ATP</name>
        <dbReference type="ChEBI" id="CHEBI:30616"/>
    </ligand>
</feature>
<dbReference type="EMBL" id="JGVK01000027">
    <property type="protein sequence ID" value="KEY91063.1"/>
    <property type="molecule type" value="Genomic_DNA"/>
</dbReference>
<keyword evidence="2 10" id="KW-0963">Cytoplasm</keyword>
<dbReference type="InterPro" id="IPR024088">
    <property type="entry name" value="Tyr-tRNA-ligase_bac-type"/>
</dbReference>
<dbReference type="Gene3D" id="3.40.50.620">
    <property type="entry name" value="HUPs"/>
    <property type="match status" value="1"/>
</dbReference>
<dbReference type="Gene3D" id="1.10.240.10">
    <property type="entry name" value="Tyrosyl-Transfer RNA Synthetase"/>
    <property type="match status" value="1"/>
</dbReference>
<dbReference type="CDD" id="cd00165">
    <property type="entry name" value="S4"/>
    <property type="match status" value="1"/>
</dbReference>
<dbReference type="PROSITE" id="PS50889">
    <property type="entry name" value="S4"/>
    <property type="match status" value="1"/>
</dbReference>
<evidence type="ECO:0000313" key="13">
    <source>
        <dbReference type="Proteomes" id="UP000053784"/>
    </source>
</evidence>
<reference evidence="12 13" key="1">
    <citation type="submission" date="2014-03" db="EMBL/GenBank/DDBJ databases">
        <title>Selection and divergence in the genomes of co-occurring obligate luminous symbionts with specific hosts.</title>
        <authorList>
            <person name="Hendry T.A."/>
            <person name="de Wet J.R."/>
            <person name="Dunlap P.V."/>
        </authorList>
    </citation>
    <scope>NUCLEOTIDE SEQUENCE [LARGE SCALE GENOMIC DNA]</scope>
    <source>
        <strain evidence="12 13">Ppalp.1</strain>
    </source>
</reference>
<dbReference type="GO" id="GO:0005524">
    <property type="term" value="F:ATP binding"/>
    <property type="evidence" value="ECO:0007669"/>
    <property type="project" value="UniProtKB-UniRule"/>
</dbReference>
<dbReference type="SUPFAM" id="SSF52374">
    <property type="entry name" value="Nucleotidylyl transferase"/>
    <property type="match status" value="1"/>
</dbReference>
<dbReference type="SUPFAM" id="SSF55174">
    <property type="entry name" value="Alpha-L RNA-binding motif"/>
    <property type="match status" value="1"/>
</dbReference>
<comment type="caution">
    <text evidence="10">Lacks conserved residue(s) required for the propagation of feature annotation.</text>
</comment>
<organism evidence="12 13">
    <name type="scientific">Candidatus Photodesmus blepharonis</name>
    <dbReference type="NCBI Taxonomy" id="1179155"/>
    <lineage>
        <taxon>Bacteria</taxon>
        <taxon>Pseudomonadati</taxon>
        <taxon>Pseudomonadota</taxon>
        <taxon>Gammaproteobacteria</taxon>
        <taxon>Vibrionales</taxon>
        <taxon>Vibrionaceae</taxon>
        <taxon>Candidatus Photodesmus</taxon>
    </lineage>
</organism>
<sequence>MGIANIKEALWEIKQGVKELISEEELILKLKKGCPLRVKLGADPTVPDIHLGHTVVFNKLRIFQEFGHEVIFLVGDFTAMVGDPSGKNNTRPKLSHKDVLKNAETYKEQVLKILDPEKTEIRFNSEWLSNLSAEDMILLASNQTVARMLERDDFKKRYLGGKPIFIHEFIYPLLQGHDSVVLRSDVELGGIDQKFNLLIGRELQKTVDQSPQTLLMMPLLVGLDGIKKMSKSVGNYIGINENPVEMFGKIMSISDRVMWSYYELLSFRSSQEISQLKADVSLGRNPRDIKILLAKEIVARFHNQVDACMAEREFINCFQKRLIPEKMPEFDFEVGLPISRILKEARLCVSTSDAIRMIKQGAVKIEGKKLMHTNFFPEPGAYVFQVGKRRFACIKIK</sequence>
<keyword evidence="5 10" id="KW-0067">ATP-binding</keyword>
<dbReference type="InterPro" id="IPR002307">
    <property type="entry name" value="Tyr-tRNA-ligase"/>
</dbReference>
<evidence type="ECO:0000313" key="12">
    <source>
        <dbReference type="EMBL" id="KEY91063.1"/>
    </source>
</evidence>
<evidence type="ECO:0000256" key="3">
    <source>
        <dbReference type="ARBA" id="ARBA00022598"/>
    </source>
</evidence>
<dbReference type="GO" id="GO:0003723">
    <property type="term" value="F:RNA binding"/>
    <property type="evidence" value="ECO:0007669"/>
    <property type="project" value="UniProtKB-KW"/>
</dbReference>
<evidence type="ECO:0000256" key="4">
    <source>
        <dbReference type="ARBA" id="ARBA00022741"/>
    </source>
</evidence>
<evidence type="ECO:0000256" key="1">
    <source>
        <dbReference type="ARBA" id="ARBA00011738"/>
    </source>
</evidence>
<evidence type="ECO:0000256" key="6">
    <source>
        <dbReference type="ARBA" id="ARBA00022884"/>
    </source>
</evidence>
<dbReference type="PANTHER" id="PTHR11766">
    <property type="entry name" value="TYROSYL-TRNA SYNTHETASE"/>
    <property type="match status" value="1"/>
</dbReference>
<dbReference type="GO" id="GO:0005829">
    <property type="term" value="C:cytosol"/>
    <property type="evidence" value="ECO:0007669"/>
    <property type="project" value="TreeGrafter"/>
</dbReference>
<dbReference type="NCBIfam" id="TIGR00234">
    <property type="entry name" value="tyrS"/>
    <property type="match status" value="1"/>
</dbReference>
<dbReference type="AlphaFoldDB" id="A0A084CMN4"/>
<keyword evidence="8 10" id="KW-0030">Aminoacyl-tRNA synthetase</keyword>
<dbReference type="CDD" id="cd00805">
    <property type="entry name" value="TyrRS_core"/>
    <property type="match status" value="1"/>
</dbReference>
<dbReference type="HAMAP" id="MF_02007">
    <property type="entry name" value="Tyr_tRNA_synth_type2"/>
    <property type="match status" value="1"/>
</dbReference>
<comment type="similarity">
    <text evidence="10">Belongs to the class-I aminoacyl-tRNA synthetase family. TyrS type 2 subfamily.</text>
</comment>
<gene>
    <name evidence="12" type="primary">tyrS2</name>
    <name evidence="10" type="synonym">tyrS</name>
    <name evidence="12" type="ORF">CF67_04049</name>
</gene>
<evidence type="ECO:0000256" key="8">
    <source>
        <dbReference type="ARBA" id="ARBA00023146"/>
    </source>
</evidence>
<dbReference type="Gene3D" id="3.10.290.10">
    <property type="entry name" value="RNA-binding S4 domain"/>
    <property type="match status" value="1"/>
</dbReference>
<dbReference type="InterPro" id="IPR024108">
    <property type="entry name" value="Tyr-tRNA-ligase_bac_2"/>
</dbReference>
<dbReference type="Pfam" id="PF00579">
    <property type="entry name" value="tRNA-synt_1b"/>
    <property type="match status" value="1"/>
</dbReference>
<dbReference type="GO" id="GO:0006437">
    <property type="term" value="P:tyrosyl-tRNA aminoacylation"/>
    <property type="evidence" value="ECO:0007669"/>
    <property type="project" value="UniProtKB-UniRule"/>
</dbReference>
<evidence type="ECO:0000256" key="10">
    <source>
        <dbReference type="HAMAP-Rule" id="MF_02007"/>
    </source>
</evidence>
<feature type="short sequence motif" description="'KMSKS' region" evidence="10">
    <location>
        <begin position="228"/>
        <end position="232"/>
    </location>
</feature>
<comment type="subunit">
    <text evidence="1 10">Homodimer.</text>
</comment>
<dbReference type="GO" id="GO:0004831">
    <property type="term" value="F:tyrosine-tRNA ligase activity"/>
    <property type="evidence" value="ECO:0007669"/>
    <property type="project" value="UniProtKB-UniRule"/>
</dbReference>
<comment type="caution">
    <text evidence="12">The sequence shown here is derived from an EMBL/GenBank/DDBJ whole genome shotgun (WGS) entry which is preliminary data.</text>
</comment>
<protein>
    <recommendedName>
        <fullName evidence="10">Tyrosine--tRNA ligase</fullName>
        <ecNumber evidence="10">6.1.1.1</ecNumber>
    </recommendedName>
    <alternativeName>
        <fullName evidence="10">Tyrosyl-tRNA synthetase</fullName>
        <shortName evidence="10">TyrRS</shortName>
    </alternativeName>
</protein>
<dbReference type="InterPro" id="IPR036986">
    <property type="entry name" value="S4_RNA-bd_sf"/>
</dbReference>
<evidence type="ECO:0000256" key="5">
    <source>
        <dbReference type="ARBA" id="ARBA00022840"/>
    </source>
</evidence>
<evidence type="ECO:0000256" key="2">
    <source>
        <dbReference type="ARBA" id="ARBA00022490"/>
    </source>
</evidence>
<dbReference type="FunFam" id="3.40.50.620:FF:000061">
    <property type="entry name" value="Tyrosine--tRNA ligase"/>
    <property type="match status" value="1"/>
</dbReference>
<dbReference type="Proteomes" id="UP000053784">
    <property type="component" value="Unassembled WGS sequence"/>
</dbReference>
<dbReference type="STRING" id="1179155.CF67_04049"/>
<dbReference type="PANTHER" id="PTHR11766:SF1">
    <property type="entry name" value="TYROSINE--TRNA LIGASE"/>
    <property type="match status" value="1"/>
</dbReference>
<evidence type="ECO:0000256" key="11">
    <source>
        <dbReference type="PROSITE-ProRule" id="PRU00182"/>
    </source>
</evidence>
<proteinExistence type="inferred from homology"/>
<dbReference type="PRINTS" id="PR01040">
    <property type="entry name" value="TRNASYNTHTYR"/>
</dbReference>
<keyword evidence="13" id="KW-1185">Reference proteome</keyword>
<dbReference type="eggNOG" id="COG0162">
    <property type="taxonomic scope" value="Bacteria"/>
</dbReference>
<accession>A0A084CMN4</accession>
<comment type="subcellular location">
    <subcellularLocation>
        <location evidence="10">Cytoplasm</location>
    </subcellularLocation>
</comment>
<dbReference type="EC" id="6.1.1.1" evidence="10"/>
<keyword evidence="7 10" id="KW-0648">Protein biosynthesis</keyword>
<dbReference type="InterPro" id="IPR014729">
    <property type="entry name" value="Rossmann-like_a/b/a_fold"/>
</dbReference>